<evidence type="ECO:0000313" key="3">
    <source>
        <dbReference type="EMBL" id="RIX81639.1"/>
    </source>
</evidence>
<protein>
    <submittedName>
        <fullName evidence="3">Uncharacterized protein</fullName>
    </submittedName>
</protein>
<feature type="region of interest" description="Disordered" evidence="1">
    <location>
        <begin position="305"/>
        <end position="327"/>
    </location>
</feature>
<dbReference type="EMBL" id="QXMN01000009">
    <property type="protein sequence ID" value="RIX81639.1"/>
    <property type="molecule type" value="Genomic_DNA"/>
</dbReference>
<sequence length="327" mass="35331">MPVSTAARLAARAPAAAFLSLLLTAGAASAAPVAATVENATTPTACAEEDNVSMVLRGDGIRRMRIEALQPSYLGSIGNDVTAPDFSGCNFDGGAHPTDPAHRFRKRTVVLLDNAQWRIVGMTLPTFWRPARVPVQVGMRHDRGFHLLQVFKKEKGKALEAIVLYPSDGYWRLKPLPEARFGDGVYGSSFLLGPVVQAGRPVVNIAAIRVVPKPLAIHLRFTNGSSAVARVAEISRTRTALDVTLSKPTQSAKQPFAVLRSMYVTPNNADMSEVRWLASPQAAEQVLPLPEVKTLNATQVRFGRSLPSKHNTSAPDIEFSGFDDEAR</sequence>
<reference evidence="3 4" key="1">
    <citation type="submission" date="2018-09" db="EMBL/GenBank/DDBJ databases">
        <title>Acidovorax cavernicola nov. sp. isolated from Gruta de las Maravillas (Aracena, Spain).</title>
        <authorList>
            <person name="Jurado V."/>
            <person name="Gutierrez-Patricio S."/>
            <person name="Gonzalez-Pimentel J.L."/>
            <person name="Miller A.Z."/>
            <person name="Laiz L."/>
            <person name="Saiz-Jimenez C."/>
        </authorList>
    </citation>
    <scope>NUCLEOTIDE SEQUENCE [LARGE SCALE GENOMIC DNA]</scope>
    <source>
        <strain evidence="3 4">1011MAR4D40.2</strain>
    </source>
</reference>
<dbReference type="OrthoDB" id="8836913at2"/>
<evidence type="ECO:0000256" key="1">
    <source>
        <dbReference type="SAM" id="MobiDB-lite"/>
    </source>
</evidence>
<dbReference type="Proteomes" id="UP000265619">
    <property type="component" value="Unassembled WGS sequence"/>
</dbReference>
<comment type="caution">
    <text evidence="3">The sequence shown here is derived from an EMBL/GenBank/DDBJ whole genome shotgun (WGS) entry which is preliminary data.</text>
</comment>
<dbReference type="RefSeq" id="WP_119553320.1">
    <property type="nucleotide sequence ID" value="NZ_QXMN01000009.1"/>
</dbReference>
<keyword evidence="4" id="KW-1185">Reference proteome</keyword>
<gene>
    <name evidence="3" type="ORF">D3H34_10090</name>
</gene>
<organism evidence="3 4">
    <name type="scientific">Acidovorax cavernicola</name>
    <dbReference type="NCBI Taxonomy" id="1675792"/>
    <lineage>
        <taxon>Bacteria</taxon>
        <taxon>Pseudomonadati</taxon>
        <taxon>Pseudomonadota</taxon>
        <taxon>Betaproteobacteria</taxon>
        <taxon>Burkholderiales</taxon>
        <taxon>Comamonadaceae</taxon>
        <taxon>Acidovorax</taxon>
    </lineage>
</organism>
<evidence type="ECO:0000256" key="2">
    <source>
        <dbReference type="SAM" id="SignalP"/>
    </source>
</evidence>
<keyword evidence="2" id="KW-0732">Signal</keyword>
<accession>A0A9X8D664</accession>
<feature type="chain" id="PRO_5040836102" evidence="2">
    <location>
        <begin position="31"/>
        <end position="327"/>
    </location>
</feature>
<dbReference type="AlphaFoldDB" id="A0A9X8D664"/>
<feature type="signal peptide" evidence="2">
    <location>
        <begin position="1"/>
        <end position="30"/>
    </location>
</feature>
<proteinExistence type="predicted"/>
<evidence type="ECO:0000313" key="4">
    <source>
        <dbReference type="Proteomes" id="UP000265619"/>
    </source>
</evidence>
<name>A0A9X8D664_9BURK</name>